<reference evidence="1" key="1">
    <citation type="submission" date="2022-10" db="EMBL/GenBank/DDBJ databases">
        <authorList>
            <person name="Chen Y."/>
            <person name="Dougan E. K."/>
            <person name="Chan C."/>
            <person name="Rhodes N."/>
            <person name="Thang M."/>
        </authorList>
    </citation>
    <scope>NUCLEOTIDE SEQUENCE</scope>
</reference>
<protein>
    <submittedName>
        <fullName evidence="1">Uncharacterized protein</fullName>
    </submittedName>
</protein>
<organism evidence="1">
    <name type="scientific">Cladocopium goreaui</name>
    <dbReference type="NCBI Taxonomy" id="2562237"/>
    <lineage>
        <taxon>Eukaryota</taxon>
        <taxon>Sar</taxon>
        <taxon>Alveolata</taxon>
        <taxon>Dinophyceae</taxon>
        <taxon>Suessiales</taxon>
        <taxon>Symbiodiniaceae</taxon>
        <taxon>Cladocopium</taxon>
    </lineage>
</organism>
<gene>
    <name evidence="1" type="ORF">C1SCF055_LOCUS29960</name>
</gene>
<dbReference type="EMBL" id="CAMXCT020003374">
    <property type="protein sequence ID" value="CAL1157522.1"/>
    <property type="molecule type" value="Genomic_DNA"/>
</dbReference>
<dbReference type="EMBL" id="CAMXCT010003374">
    <property type="protein sequence ID" value="CAI4004147.1"/>
    <property type="molecule type" value="Genomic_DNA"/>
</dbReference>
<proteinExistence type="predicted"/>
<sequence length="117" mass="12619">MSIHRDAGDRTNQTGKMAVAAHSQTASLAIAGTAVAALTAGGRKALGNVKPTRVRQFFCEREACVFLREDVGHVVKDHAFGCAGPYGAVGKWDNVRIEMHYYFIYTSRVCAKMSLAG</sequence>
<dbReference type="EMBL" id="CAMXCT030003374">
    <property type="protein sequence ID" value="CAL4791459.1"/>
    <property type="molecule type" value="Genomic_DNA"/>
</dbReference>
<name>A0A9P1D4C9_9DINO</name>
<dbReference type="Proteomes" id="UP001152797">
    <property type="component" value="Unassembled WGS sequence"/>
</dbReference>
<dbReference type="AlphaFoldDB" id="A0A9P1D4C9"/>
<keyword evidence="3" id="KW-1185">Reference proteome</keyword>
<reference evidence="2 3" key="2">
    <citation type="submission" date="2024-05" db="EMBL/GenBank/DDBJ databases">
        <authorList>
            <person name="Chen Y."/>
            <person name="Shah S."/>
            <person name="Dougan E. K."/>
            <person name="Thang M."/>
            <person name="Chan C."/>
        </authorList>
    </citation>
    <scope>NUCLEOTIDE SEQUENCE [LARGE SCALE GENOMIC DNA]</scope>
</reference>
<comment type="caution">
    <text evidence="1">The sequence shown here is derived from an EMBL/GenBank/DDBJ whole genome shotgun (WGS) entry which is preliminary data.</text>
</comment>
<evidence type="ECO:0000313" key="3">
    <source>
        <dbReference type="Proteomes" id="UP001152797"/>
    </source>
</evidence>
<evidence type="ECO:0000313" key="1">
    <source>
        <dbReference type="EMBL" id="CAI4004147.1"/>
    </source>
</evidence>
<evidence type="ECO:0000313" key="2">
    <source>
        <dbReference type="EMBL" id="CAL4791459.1"/>
    </source>
</evidence>
<accession>A0A9P1D4C9</accession>